<dbReference type="Ensembl" id="ENSSLUT00000036975.1">
    <property type="protein sequence ID" value="ENSSLUP00000035863.1"/>
    <property type="gene ID" value="ENSSLUG00000016023.1"/>
</dbReference>
<feature type="region of interest" description="Disordered" evidence="5">
    <location>
        <begin position="193"/>
        <end position="216"/>
    </location>
</feature>
<dbReference type="InterPro" id="IPR036179">
    <property type="entry name" value="Ig-like_dom_sf"/>
</dbReference>
<proteinExistence type="predicted"/>
<dbReference type="Gene3D" id="2.60.40.10">
    <property type="entry name" value="Immunoglobulins"/>
    <property type="match status" value="2"/>
</dbReference>
<evidence type="ECO:0000313" key="8">
    <source>
        <dbReference type="Ensembl" id="ENSSLUP00000035863.1"/>
    </source>
</evidence>
<evidence type="ECO:0000256" key="5">
    <source>
        <dbReference type="SAM" id="MobiDB-lite"/>
    </source>
</evidence>
<comment type="subcellular location">
    <subcellularLocation>
        <location evidence="1">Membrane</location>
    </subcellularLocation>
</comment>
<dbReference type="PROSITE" id="PS50835">
    <property type="entry name" value="IG_LIKE"/>
    <property type="match status" value="1"/>
</dbReference>
<dbReference type="InterPro" id="IPR007110">
    <property type="entry name" value="Ig-like_dom"/>
</dbReference>
<evidence type="ECO:0000259" key="7">
    <source>
        <dbReference type="PROSITE" id="PS50835"/>
    </source>
</evidence>
<reference evidence="8" key="2">
    <citation type="submission" date="2025-09" db="UniProtKB">
        <authorList>
            <consortium name="Ensembl"/>
        </authorList>
    </citation>
    <scope>IDENTIFICATION</scope>
</reference>
<accession>A0A8C9Z7D8</accession>
<evidence type="ECO:0000256" key="1">
    <source>
        <dbReference type="ARBA" id="ARBA00004370"/>
    </source>
</evidence>
<dbReference type="InterPro" id="IPR013783">
    <property type="entry name" value="Ig-like_fold"/>
</dbReference>
<feature type="domain" description="Ig-like" evidence="7">
    <location>
        <begin position="125"/>
        <end position="209"/>
    </location>
</feature>
<dbReference type="GeneTree" id="ENSGT00610000086518"/>
<keyword evidence="3" id="KW-0472">Membrane</keyword>
<dbReference type="AlphaFoldDB" id="A0A8C9Z7D8"/>
<protein>
    <recommendedName>
        <fullName evidence="7">Ig-like domain-containing protein</fullName>
    </recommendedName>
</protein>
<feature type="signal peptide" evidence="6">
    <location>
        <begin position="1"/>
        <end position="19"/>
    </location>
</feature>
<dbReference type="PANTHER" id="PTHR12080">
    <property type="entry name" value="SIGNALING LYMPHOCYTIC ACTIVATION MOLECULE"/>
    <property type="match status" value="1"/>
</dbReference>
<evidence type="ECO:0000313" key="9">
    <source>
        <dbReference type="Proteomes" id="UP000694568"/>
    </source>
</evidence>
<evidence type="ECO:0000256" key="3">
    <source>
        <dbReference type="ARBA" id="ARBA00023136"/>
    </source>
</evidence>
<organism evidence="8 9">
    <name type="scientific">Sander lucioperca</name>
    <name type="common">Pike-perch</name>
    <name type="synonym">Perca lucioperca</name>
    <dbReference type="NCBI Taxonomy" id="283035"/>
    <lineage>
        <taxon>Eukaryota</taxon>
        <taxon>Metazoa</taxon>
        <taxon>Chordata</taxon>
        <taxon>Craniata</taxon>
        <taxon>Vertebrata</taxon>
        <taxon>Euteleostomi</taxon>
        <taxon>Actinopterygii</taxon>
        <taxon>Neopterygii</taxon>
        <taxon>Teleostei</taxon>
        <taxon>Neoteleostei</taxon>
        <taxon>Acanthomorphata</taxon>
        <taxon>Eupercaria</taxon>
        <taxon>Perciformes</taxon>
        <taxon>Percoidei</taxon>
        <taxon>Percidae</taxon>
        <taxon>Luciopercinae</taxon>
        <taxon>Sander</taxon>
    </lineage>
</organism>
<sequence length="233" mass="26473">MEKLTWCWLLLAVLNSALAQNKLTTKYFTDGGELTLDLRPPPPPGPLGDVLWKIDGNLVAEWVKDIVPVTYYRNFIGRTTLNVTTGRLVIKDMTKADMGVYSVEVNRKVQNERYNAVWIKEVPQPEIWIRPLTCSNDSDSCTLDCEANITEPAGPVTYSWKKGDGEWKESGKDLDITKNGTLDVETFTCRIQNPVSERDSKPKRNPLLEVQSQESDLRDCRETDVFMSMQKRG</sequence>
<keyword evidence="2 6" id="KW-0732">Signal</keyword>
<dbReference type="SUPFAM" id="SSF48726">
    <property type="entry name" value="Immunoglobulin"/>
    <property type="match status" value="2"/>
</dbReference>
<evidence type="ECO:0000256" key="4">
    <source>
        <dbReference type="ARBA" id="ARBA00023180"/>
    </source>
</evidence>
<feature type="chain" id="PRO_5034660213" description="Ig-like domain-containing protein" evidence="6">
    <location>
        <begin position="20"/>
        <end position="233"/>
    </location>
</feature>
<dbReference type="Proteomes" id="UP000694568">
    <property type="component" value="Unplaced"/>
</dbReference>
<dbReference type="PANTHER" id="PTHR12080:SF125">
    <property type="entry name" value="CD48 ANTIGEN-LIKE"/>
    <property type="match status" value="1"/>
</dbReference>
<evidence type="ECO:0000256" key="2">
    <source>
        <dbReference type="ARBA" id="ARBA00022729"/>
    </source>
</evidence>
<dbReference type="InterPro" id="IPR015631">
    <property type="entry name" value="CD2/SLAM_rcpt"/>
</dbReference>
<reference evidence="8" key="1">
    <citation type="submission" date="2025-08" db="UniProtKB">
        <authorList>
            <consortium name="Ensembl"/>
        </authorList>
    </citation>
    <scope>IDENTIFICATION</scope>
</reference>
<name>A0A8C9Z7D8_SANLU</name>
<dbReference type="GO" id="GO:0016020">
    <property type="term" value="C:membrane"/>
    <property type="evidence" value="ECO:0007669"/>
    <property type="project" value="UniProtKB-SubCell"/>
</dbReference>
<keyword evidence="4" id="KW-0325">Glycoprotein</keyword>
<evidence type="ECO:0000256" key="6">
    <source>
        <dbReference type="SAM" id="SignalP"/>
    </source>
</evidence>
<keyword evidence="9" id="KW-1185">Reference proteome</keyword>